<dbReference type="GO" id="GO:0051213">
    <property type="term" value="F:dioxygenase activity"/>
    <property type="evidence" value="ECO:0007669"/>
    <property type="project" value="UniProtKB-KW"/>
</dbReference>
<keyword evidence="2" id="KW-0223">Dioxygenase</keyword>
<dbReference type="InterPro" id="IPR029068">
    <property type="entry name" value="Glyas_Bleomycin-R_OHBP_Dase"/>
</dbReference>
<organism evidence="2 3">
    <name type="scientific">Neobacillus piezotolerans</name>
    <dbReference type="NCBI Taxonomy" id="2259171"/>
    <lineage>
        <taxon>Bacteria</taxon>
        <taxon>Bacillati</taxon>
        <taxon>Bacillota</taxon>
        <taxon>Bacilli</taxon>
        <taxon>Bacillales</taxon>
        <taxon>Bacillaceae</taxon>
        <taxon>Neobacillus</taxon>
    </lineage>
</organism>
<keyword evidence="3" id="KW-1185">Reference proteome</keyword>
<dbReference type="Gene3D" id="3.10.180.10">
    <property type="entry name" value="2,3-Dihydroxybiphenyl 1,2-Dioxygenase, domain 1"/>
    <property type="match status" value="1"/>
</dbReference>
<evidence type="ECO:0000313" key="3">
    <source>
        <dbReference type="Proteomes" id="UP000257144"/>
    </source>
</evidence>
<evidence type="ECO:0000313" key="2">
    <source>
        <dbReference type="EMBL" id="RDU35758.1"/>
    </source>
</evidence>
<accession>A0A3D8GMW9</accession>
<dbReference type="SUPFAM" id="SSF54593">
    <property type="entry name" value="Glyoxalase/Bleomycin resistance protein/Dihydroxybiphenyl dioxygenase"/>
    <property type="match status" value="1"/>
</dbReference>
<sequence>MVLFHHYAIETDRLKEVENFYKNILGFQLEETMDFRGKKLIFMTLGGFRLELVESIMRGGGEGSVHLCFETGSLDNLIKKLEKAGLEKVEGPYTLENGWKTVFYTGLGGETLEFLEQR</sequence>
<evidence type="ECO:0000259" key="1">
    <source>
        <dbReference type="PROSITE" id="PS51819"/>
    </source>
</evidence>
<reference evidence="2 3" key="1">
    <citation type="submission" date="2018-07" db="EMBL/GenBank/DDBJ databases">
        <title>Bacillus sp. YLB-04 draft genome sequence.</title>
        <authorList>
            <person name="Yu L."/>
            <person name="Tang X."/>
        </authorList>
    </citation>
    <scope>NUCLEOTIDE SEQUENCE [LARGE SCALE GENOMIC DNA]</scope>
    <source>
        <strain evidence="2 3">YLB-04</strain>
    </source>
</reference>
<comment type="caution">
    <text evidence="2">The sequence shown here is derived from an EMBL/GenBank/DDBJ whole genome shotgun (WGS) entry which is preliminary data.</text>
</comment>
<dbReference type="OrthoDB" id="9814858at2"/>
<keyword evidence="2" id="KW-0560">Oxidoreductase</keyword>
<dbReference type="AlphaFoldDB" id="A0A3D8GMW9"/>
<feature type="domain" description="VOC" evidence="1">
    <location>
        <begin position="3"/>
        <end position="117"/>
    </location>
</feature>
<gene>
    <name evidence="2" type="ORF">DRW41_16590</name>
</gene>
<name>A0A3D8GMW9_9BACI</name>
<dbReference type="InterPro" id="IPR004360">
    <property type="entry name" value="Glyas_Fos-R_dOase_dom"/>
</dbReference>
<dbReference type="InterPro" id="IPR037523">
    <property type="entry name" value="VOC_core"/>
</dbReference>
<dbReference type="EMBL" id="QNQT01000008">
    <property type="protein sequence ID" value="RDU35758.1"/>
    <property type="molecule type" value="Genomic_DNA"/>
</dbReference>
<dbReference type="RefSeq" id="WP_115453136.1">
    <property type="nucleotide sequence ID" value="NZ_QNQT01000008.1"/>
</dbReference>
<dbReference type="Proteomes" id="UP000257144">
    <property type="component" value="Unassembled WGS sequence"/>
</dbReference>
<proteinExistence type="predicted"/>
<dbReference type="PROSITE" id="PS51819">
    <property type="entry name" value="VOC"/>
    <property type="match status" value="1"/>
</dbReference>
<dbReference type="Pfam" id="PF00903">
    <property type="entry name" value="Glyoxalase"/>
    <property type="match status" value="1"/>
</dbReference>
<protein>
    <submittedName>
        <fullName evidence="2">Glyoxalase/bleomycin resistance/dioxygenase family protein</fullName>
    </submittedName>
</protein>